<dbReference type="Proteomes" id="UP000317315">
    <property type="component" value="Unassembled WGS sequence"/>
</dbReference>
<dbReference type="AlphaFoldDB" id="A0A521BLU5"/>
<proteinExistence type="predicted"/>
<dbReference type="EMBL" id="FXTM01000006">
    <property type="protein sequence ID" value="SMO48086.1"/>
    <property type="molecule type" value="Genomic_DNA"/>
</dbReference>
<name>A0A521BLU5_9BACT</name>
<gene>
    <name evidence="1" type="ORF">SAMN06269117_10622</name>
</gene>
<sequence>MIYGLLNSPSKLENVKFVVVKETGPWRGKIVQSILPFLKPGLDLNPDNLRTLKERINSLPWVEHCKLDIRGGTLEVKIWEEPTAFSLIFRGKLYLIGRNGFVLEERPLKVSQGEVFSYRGKLSPFKLENGFLKLRNFVRIEVNLVKDKIKELNLESKEVQIVLMDVGVLILLKAPSCIVYLSFNDNSWKRFASILKEGFLKPGIYDFRYSGLLVLQGRKGR</sequence>
<protein>
    <recommendedName>
        <fullName evidence="3">Cell division protein FtsQ</fullName>
    </recommendedName>
</protein>
<keyword evidence="2" id="KW-1185">Reference proteome</keyword>
<accession>A0A521BLU5</accession>
<evidence type="ECO:0000313" key="2">
    <source>
        <dbReference type="Proteomes" id="UP000317315"/>
    </source>
</evidence>
<evidence type="ECO:0008006" key="3">
    <source>
        <dbReference type="Google" id="ProtNLM"/>
    </source>
</evidence>
<reference evidence="1 2" key="1">
    <citation type="submission" date="2017-05" db="EMBL/GenBank/DDBJ databases">
        <authorList>
            <person name="Varghese N."/>
            <person name="Submissions S."/>
        </authorList>
    </citation>
    <scope>NUCLEOTIDE SEQUENCE [LARGE SCALE GENOMIC DNA]</scope>
    <source>
        <strain evidence="1 2">DSM 16304</strain>
    </source>
</reference>
<evidence type="ECO:0000313" key="1">
    <source>
        <dbReference type="EMBL" id="SMO48086.1"/>
    </source>
</evidence>
<dbReference type="OrthoDB" id="12672at2"/>
<organism evidence="1 2">
    <name type="scientific">Balnearium lithotrophicum</name>
    <dbReference type="NCBI Taxonomy" id="223788"/>
    <lineage>
        <taxon>Bacteria</taxon>
        <taxon>Pseudomonadati</taxon>
        <taxon>Aquificota</taxon>
        <taxon>Aquificia</taxon>
        <taxon>Desulfurobacteriales</taxon>
        <taxon>Desulfurobacteriaceae</taxon>
        <taxon>Balnearium</taxon>
    </lineage>
</organism>